<feature type="compositionally biased region" description="Polar residues" evidence="1">
    <location>
        <begin position="7"/>
        <end position="16"/>
    </location>
</feature>
<proteinExistence type="predicted"/>
<dbReference type="AlphaFoldDB" id="A0A6L2JQQ2"/>
<comment type="caution">
    <text evidence="2">The sequence shown here is derived from an EMBL/GenBank/DDBJ whole genome shotgun (WGS) entry which is preliminary data.</text>
</comment>
<sequence>MFYKHASYNNHESSGFDQPLQFTPPQPLPREMLSLRNSNHDPLCDLYYPEGSNEEDINIDSLTKEPFDTFSMRDKKIKLNSLEDIDDLVPILNVFKKPLDSFD</sequence>
<evidence type="ECO:0000256" key="1">
    <source>
        <dbReference type="SAM" id="MobiDB-lite"/>
    </source>
</evidence>
<evidence type="ECO:0000313" key="2">
    <source>
        <dbReference type="EMBL" id="GEU39306.1"/>
    </source>
</evidence>
<accession>A0A6L2JQQ2</accession>
<feature type="region of interest" description="Disordered" evidence="1">
    <location>
        <begin position="1"/>
        <end position="35"/>
    </location>
</feature>
<protein>
    <submittedName>
        <fullName evidence="2">Uncharacterized protein</fullName>
    </submittedName>
</protein>
<dbReference type="EMBL" id="BKCJ010001156">
    <property type="protein sequence ID" value="GEU39306.1"/>
    <property type="molecule type" value="Genomic_DNA"/>
</dbReference>
<gene>
    <name evidence="2" type="ORF">Tci_011284</name>
</gene>
<organism evidence="2">
    <name type="scientific">Tanacetum cinerariifolium</name>
    <name type="common">Dalmatian daisy</name>
    <name type="synonym">Chrysanthemum cinerariifolium</name>
    <dbReference type="NCBI Taxonomy" id="118510"/>
    <lineage>
        <taxon>Eukaryota</taxon>
        <taxon>Viridiplantae</taxon>
        <taxon>Streptophyta</taxon>
        <taxon>Embryophyta</taxon>
        <taxon>Tracheophyta</taxon>
        <taxon>Spermatophyta</taxon>
        <taxon>Magnoliopsida</taxon>
        <taxon>eudicotyledons</taxon>
        <taxon>Gunneridae</taxon>
        <taxon>Pentapetalae</taxon>
        <taxon>asterids</taxon>
        <taxon>campanulids</taxon>
        <taxon>Asterales</taxon>
        <taxon>Asteraceae</taxon>
        <taxon>Asteroideae</taxon>
        <taxon>Anthemideae</taxon>
        <taxon>Anthemidinae</taxon>
        <taxon>Tanacetum</taxon>
    </lineage>
</organism>
<reference evidence="2" key="1">
    <citation type="journal article" date="2019" name="Sci. Rep.">
        <title>Draft genome of Tanacetum cinerariifolium, the natural source of mosquito coil.</title>
        <authorList>
            <person name="Yamashiro T."/>
            <person name="Shiraishi A."/>
            <person name="Satake H."/>
            <person name="Nakayama K."/>
        </authorList>
    </citation>
    <scope>NUCLEOTIDE SEQUENCE</scope>
</reference>
<name>A0A6L2JQQ2_TANCI</name>